<dbReference type="InterPro" id="IPR054468">
    <property type="entry name" value="NrSPol-like_HBD"/>
</dbReference>
<dbReference type="Proteomes" id="UP001597187">
    <property type="component" value="Unassembled WGS sequence"/>
</dbReference>
<feature type="domain" description="NrS-1 polymerase-like HBD" evidence="2">
    <location>
        <begin position="246"/>
        <end position="311"/>
    </location>
</feature>
<feature type="region of interest" description="Disordered" evidence="1">
    <location>
        <begin position="379"/>
        <end position="451"/>
    </location>
</feature>
<proteinExistence type="predicted"/>
<evidence type="ECO:0000256" key="1">
    <source>
        <dbReference type="SAM" id="MobiDB-lite"/>
    </source>
</evidence>
<organism evidence="3 4">
    <name type="scientific">Halomarina rubra</name>
    <dbReference type="NCBI Taxonomy" id="2071873"/>
    <lineage>
        <taxon>Archaea</taxon>
        <taxon>Methanobacteriati</taxon>
        <taxon>Methanobacteriota</taxon>
        <taxon>Stenosarchaea group</taxon>
        <taxon>Halobacteria</taxon>
        <taxon>Halobacteriales</taxon>
        <taxon>Natronomonadaceae</taxon>
        <taxon>Halomarina</taxon>
    </lineage>
</organism>
<keyword evidence="4" id="KW-1185">Reference proteome</keyword>
<feature type="region of interest" description="Disordered" evidence="1">
    <location>
        <begin position="182"/>
        <end position="220"/>
    </location>
</feature>
<feature type="compositionally biased region" description="Basic and acidic residues" evidence="1">
    <location>
        <begin position="201"/>
        <end position="220"/>
    </location>
</feature>
<name>A0ABD6AXL5_9EURY</name>
<dbReference type="EMBL" id="JBHUDC010000007">
    <property type="protein sequence ID" value="MFD1514507.1"/>
    <property type="molecule type" value="Genomic_DNA"/>
</dbReference>
<feature type="region of interest" description="Disordered" evidence="1">
    <location>
        <begin position="25"/>
        <end position="51"/>
    </location>
</feature>
<evidence type="ECO:0000259" key="2">
    <source>
        <dbReference type="Pfam" id="PF22763"/>
    </source>
</evidence>
<evidence type="ECO:0000313" key="3">
    <source>
        <dbReference type="EMBL" id="MFD1514507.1"/>
    </source>
</evidence>
<dbReference type="AlphaFoldDB" id="A0ABD6AXL5"/>
<comment type="caution">
    <text evidence="3">The sequence shown here is derived from an EMBL/GenBank/DDBJ whole genome shotgun (WGS) entry which is preliminary data.</text>
</comment>
<protein>
    <recommendedName>
        <fullName evidence="2">NrS-1 polymerase-like HBD domain-containing protein</fullName>
    </recommendedName>
</protein>
<evidence type="ECO:0000313" key="4">
    <source>
        <dbReference type="Proteomes" id="UP001597187"/>
    </source>
</evidence>
<dbReference type="RefSeq" id="WP_250874439.1">
    <property type="nucleotide sequence ID" value="NZ_JALXFV010000007.1"/>
</dbReference>
<accession>A0ABD6AXL5</accession>
<feature type="compositionally biased region" description="Basic and acidic residues" evidence="1">
    <location>
        <begin position="312"/>
        <end position="323"/>
    </location>
</feature>
<reference evidence="3 4" key="1">
    <citation type="journal article" date="2019" name="Int. J. Syst. Evol. Microbiol.">
        <title>The Global Catalogue of Microorganisms (GCM) 10K type strain sequencing project: providing services to taxonomists for standard genome sequencing and annotation.</title>
        <authorList>
            <consortium name="The Broad Institute Genomics Platform"/>
            <consortium name="The Broad Institute Genome Sequencing Center for Infectious Disease"/>
            <person name="Wu L."/>
            <person name="Ma J."/>
        </authorList>
    </citation>
    <scope>NUCLEOTIDE SEQUENCE [LARGE SCALE GENOMIC DNA]</scope>
    <source>
        <strain evidence="3 4">CGMCC 1.12563</strain>
    </source>
</reference>
<feature type="compositionally biased region" description="Low complexity" evidence="1">
    <location>
        <begin position="325"/>
        <end position="335"/>
    </location>
</feature>
<sequence>MSRDVPDRSTLPDVLVDKQQWVGWRSEERDGKQTKIPIDPATGQYASSTDSTTWGTFEDAVDVVVSGDGAGVGFVFTEEDPFVGVDLDDCRDPESGEPEQWAAEIIETLNSYTEVSPSGTGYHVLVRGTLPEGRNRHGDVELYETARYFTVTGAYLGRQRTIHERTAELATVHAEYVAQQTMPANEAPTLGDGADLSDSVSSEHRDGAAEPTRLSDEELLDRARNATNGEKFERLWSGTIAGYDSQSEADMALCCLLAFWTGGDCRQMDRLFRESGLLREKWDEIHFADGSTYGEKTIERAIGATSEFYNPEGREQASVDKQGKSSLSDSAQSASTRKLRELVEEHHQLTGRVERLAKTVDQQADRIDTLERQLAILEGEFDSAPMEPHSQSVADEDADDERDSPTERTEASHNSNHTVEAERGDDAASTDSDDSFVSRTRRFLGHQSDDA</sequence>
<dbReference type="Pfam" id="PF22763">
    <property type="entry name" value="NrS1-1_pol-like_HBD"/>
    <property type="match status" value="1"/>
</dbReference>
<feature type="region of interest" description="Disordered" evidence="1">
    <location>
        <begin position="306"/>
        <end position="338"/>
    </location>
</feature>
<gene>
    <name evidence="3" type="ORF">ACFSBT_14595</name>
</gene>